<name>A0A511D9E9_9PSEU</name>
<comment type="caution">
    <text evidence="1">The sequence shown here is derived from an EMBL/GenBank/DDBJ whole genome shotgun (WGS) entry which is preliminary data.</text>
</comment>
<evidence type="ECO:0000313" key="1">
    <source>
        <dbReference type="EMBL" id="GEL21023.1"/>
    </source>
</evidence>
<organism evidence="1 2">
    <name type="scientific">Pseudonocardia asaccharolytica DSM 44247 = NBRC 16224</name>
    <dbReference type="NCBI Taxonomy" id="1123024"/>
    <lineage>
        <taxon>Bacteria</taxon>
        <taxon>Bacillati</taxon>
        <taxon>Actinomycetota</taxon>
        <taxon>Actinomycetes</taxon>
        <taxon>Pseudonocardiales</taxon>
        <taxon>Pseudonocardiaceae</taxon>
        <taxon>Pseudonocardia</taxon>
    </lineage>
</organism>
<protein>
    <submittedName>
        <fullName evidence="1">Uncharacterized protein</fullName>
    </submittedName>
</protein>
<keyword evidence="2" id="KW-1185">Reference proteome</keyword>
<dbReference type="EMBL" id="BJVI01000142">
    <property type="protein sequence ID" value="GEL21023.1"/>
    <property type="molecule type" value="Genomic_DNA"/>
</dbReference>
<sequence length="97" mass="10167">MPAERGTVTVGVIAQPVVAGPGDTGWCDDEESVMINDTEERRLVGIDLGIASDHTGRVLDGRGGEVCRRRARPTGESLAAVEAAARAGAPAGRGWRW</sequence>
<proteinExistence type="predicted"/>
<reference evidence="1 2" key="1">
    <citation type="submission" date="2019-07" db="EMBL/GenBank/DDBJ databases">
        <title>Whole genome shotgun sequence of Pseudonocardia asaccharolytica NBRC 16224.</title>
        <authorList>
            <person name="Hosoyama A."/>
            <person name="Uohara A."/>
            <person name="Ohji S."/>
            <person name="Ichikawa N."/>
        </authorList>
    </citation>
    <scope>NUCLEOTIDE SEQUENCE [LARGE SCALE GENOMIC DNA]</scope>
    <source>
        <strain evidence="1 2">NBRC 16224</strain>
    </source>
</reference>
<dbReference type="Proteomes" id="UP000321328">
    <property type="component" value="Unassembled WGS sequence"/>
</dbReference>
<dbReference type="AlphaFoldDB" id="A0A511D9E9"/>
<evidence type="ECO:0000313" key="2">
    <source>
        <dbReference type="Proteomes" id="UP000321328"/>
    </source>
</evidence>
<accession>A0A511D9E9</accession>
<gene>
    <name evidence="1" type="ORF">PA7_48600</name>
</gene>